<gene>
    <name evidence="2" type="ORF">LWF01_04815</name>
</gene>
<reference evidence="2 3" key="1">
    <citation type="submission" date="2023-05" db="EMBL/GenBank/DDBJ databases">
        <title>Lithophilousrod everest ZFBP1038 complete genpme.</title>
        <authorList>
            <person name="Tian M."/>
        </authorList>
    </citation>
    <scope>NUCLEOTIDE SEQUENCE [LARGE SCALE GENOMIC DNA]</scope>
    <source>
        <strain evidence="2 3">ZFBP1038</strain>
    </source>
</reference>
<dbReference type="InterPro" id="IPR016794">
    <property type="entry name" value="UCP21603_acetyltransf"/>
</dbReference>
<dbReference type="SUPFAM" id="SSF55729">
    <property type="entry name" value="Acyl-CoA N-acyltransferases (Nat)"/>
    <property type="match status" value="1"/>
</dbReference>
<dbReference type="Pfam" id="PF00583">
    <property type="entry name" value="Acetyltransf_1"/>
    <property type="match status" value="1"/>
</dbReference>
<dbReference type="InterPro" id="IPR000182">
    <property type="entry name" value="GNAT_dom"/>
</dbReference>
<dbReference type="Gene3D" id="3.40.630.30">
    <property type="match status" value="1"/>
</dbReference>
<dbReference type="InterPro" id="IPR016181">
    <property type="entry name" value="Acyl_CoA_acyltransferase"/>
</dbReference>
<name>A0ABY8QVP6_9MICO</name>
<dbReference type="InterPro" id="IPR025289">
    <property type="entry name" value="DUF4081"/>
</dbReference>
<dbReference type="Pfam" id="PF13312">
    <property type="entry name" value="DUF4081"/>
    <property type="match status" value="1"/>
</dbReference>
<protein>
    <submittedName>
        <fullName evidence="2">DUF4081 domain-containing protein</fullName>
    </submittedName>
</protein>
<dbReference type="EMBL" id="CP090958">
    <property type="protein sequence ID" value="WGW13099.1"/>
    <property type="molecule type" value="Genomic_DNA"/>
</dbReference>
<accession>A0ABY8QVP6</accession>
<dbReference type="PIRSF" id="PIRSF021603">
    <property type="entry name" value="UCP21603_acetyltransf"/>
    <property type="match status" value="1"/>
</dbReference>
<keyword evidence="3" id="KW-1185">Reference proteome</keyword>
<evidence type="ECO:0000313" key="3">
    <source>
        <dbReference type="Proteomes" id="UP001209083"/>
    </source>
</evidence>
<dbReference type="PROSITE" id="PS51186">
    <property type="entry name" value="GNAT"/>
    <property type="match status" value="1"/>
</dbReference>
<dbReference type="RefSeq" id="WP_349639909.1">
    <property type="nucleotide sequence ID" value="NZ_CP090958.1"/>
</dbReference>
<proteinExistence type="predicted"/>
<evidence type="ECO:0000259" key="1">
    <source>
        <dbReference type="PROSITE" id="PS51186"/>
    </source>
</evidence>
<evidence type="ECO:0000313" key="2">
    <source>
        <dbReference type="EMBL" id="WGW13099.1"/>
    </source>
</evidence>
<organism evidence="2 3">
    <name type="scientific">Saxibacter everestensis</name>
    <dbReference type="NCBI Taxonomy" id="2909229"/>
    <lineage>
        <taxon>Bacteria</taxon>
        <taxon>Bacillati</taxon>
        <taxon>Actinomycetota</taxon>
        <taxon>Actinomycetes</taxon>
        <taxon>Micrococcales</taxon>
        <taxon>Brevibacteriaceae</taxon>
        <taxon>Saxibacter</taxon>
    </lineage>
</organism>
<sequence length="288" mass="30991">MGSSLRLLGRSDTAAVRALCDLDPVTNVFVAGRIEGAGSADPHSMAGELWGYFRDSTLVSALWNGANVIPVNAQPDAIAAFAKHLASRPRRCSSLVGLSAPVLDLASQLSTWPDPREIRANQPLMLLNRPPRIAADPGVTRARKRDLDVIFAASVAMFEEEVGYSPVSSDGGNDYRRRVESLISRGQSFARIEDDVDGWPAKGARQVVFKADIGASSSSAVQIQGVWVHPSRRGEQLAAPGMAAVAMAARREIAPLVSLYVNDYNQRALAAYRRVGFEQIGSFATVLF</sequence>
<feature type="domain" description="N-acetyltransferase" evidence="1">
    <location>
        <begin position="162"/>
        <end position="288"/>
    </location>
</feature>
<dbReference type="Proteomes" id="UP001209083">
    <property type="component" value="Chromosome"/>
</dbReference>